<sequence>MRDPSLSDKIITKRSAFTLVAAVANTQAGSVVQLLSDKLVSMGQSSLALHWVAWALSFLFSIGHAVLRRTRDKEKYDTDVFDDGQQSEENEP</sequence>
<gene>
    <name evidence="2" type="ORF">AJ79_08839</name>
</gene>
<dbReference type="Proteomes" id="UP000223968">
    <property type="component" value="Unassembled WGS sequence"/>
</dbReference>
<evidence type="ECO:0000256" key="1">
    <source>
        <dbReference type="SAM" id="Phobius"/>
    </source>
</evidence>
<dbReference type="AlphaFoldDB" id="A0A2B7WP32"/>
<dbReference type="OrthoDB" id="3524679at2759"/>
<protein>
    <submittedName>
        <fullName evidence="2">Uncharacterized protein</fullName>
    </submittedName>
</protein>
<proteinExistence type="predicted"/>
<name>A0A2B7WP32_9EURO</name>
<dbReference type="EMBL" id="PDNB01000223">
    <property type="protein sequence ID" value="PGG98525.1"/>
    <property type="molecule type" value="Genomic_DNA"/>
</dbReference>
<keyword evidence="1" id="KW-0812">Transmembrane</keyword>
<evidence type="ECO:0000313" key="2">
    <source>
        <dbReference type="EMBL" id="PGG98525.1"/>
    </source>
</evidence>
<reference evidence="2 3" key="1">
    <citation type="submission" date="2017-10" db="EMBL/GenBank/DDBJ databases">
        <title>Comparative genomics in systemic dimorphic fungi from Ajellomycetaceae.</title>
        <authorList>
            <person name="Munoz J.F."/>
            <person name="Mcewen J.G."/>
            <person name="Clay O.K."/>
            <person name="Cuomo C.A."/>
        </authorList>
    </citation>
    <scope>NUCLEOTIDE SEQUENCE [LARGE SCALE GENOMIC DNA]</scope>
    <source>
        <strain evidence="2 3">UAMH5409</strain>
    </source>
</reference>
<comment type="caution">
    <text evidence="2">The sequence shown here is derived from an EMBL/GenBank/DDBJ whole genome shotgun (WGS) entry which is preliminary data.</text>
</comment>
<organism evidence="2 3">
    <name type="scientific">Helicocarpus griseus UAMH5409</name>
    <dbReference type="NCBI Taxonomy" id="1447875"/>
    <lineage>
        <taxon>Eukaryota</taxon>
        <taxon>Fungi</taxon>
        <taxon>Dikarya</taxon>
        <taxon>Ascomycota</taxon>
        <taxon>Pezizomycotina</taxon>
        <taxon>Eurotiomycetes</taxon>
        <taxon>Eurotiomycetidae</taxon>
        <taxon>Onygenales</taxon>
        <taxon>Ajellomycetaceae</taxon>
        <taxon>Helicocarpus</taxon>
    </lineage>
</organism>
<accession>A0A2B7WP32</accession>
<keyword evidence="3" id="KW-1185">Reference proteome</keyword>
<evidence type="ECO:0000313" key="3">
    <source>
        <dbReference type="Proteomes" id="UP000223968"/>
    </source>
</evidence>
<keyword evidence="1" id="KW-1133">Transmembrane helix</keyword>
<feature type="transmembrane region" description="Helical" evidence="1">
    <location>
        <begin position="47"/>
        <end position="67"/>
    </location>
</feature>
<keyword evidence="1" id="KW-0472">Membrane</keyword>